<reference evidence="2 3" key="1">
    <citation type="submission" date="2018-08" db="EMBL/GenBank/DDBJ databases">
        <title>A genome reference for cultivated species of the human gut microbiota.</title>
        <authorList>
            <person name="Zou Y."/>
            <person name="Xue W."/>
            <person name="Luo G."/>
        </authorList>
    </citation>
    <scope>NUCLEOTIDE SEQUENCE [LARGE SCALE GENOMIC DNA]</scope>
    <source>
        <strain evidence="2 3">AM40-30BH</strain>
    </source>
</reference>
<evidence type="ECO:0000256" key="1">
    <source>
        <dbReference type="SAM" id="Phobius"/>
    </source>
</evidence>
<keyword evidence="1" id="KW-1133">Transmembrane helix</keyword>
<dbReference type="EMBL" id="QSGO01000003">
    <property type="protein sequence ID" value="RHB37046.1"/>
    <property type="molecule type" value="Genomic_DNA"/>
</dbReference>
<dbReference type="RefSeq" id="WP_007483643.1">
    <property type="nucleotide sequence ID" value="NZ_CABJFV010000003.1"/>
</dbReference>
<dbReference type="Gene3D" id="1.10.150.280">
    <property type="entry name" value="AF1531-like domain"/>
    <property type="match status" value="2"/>
</dbReference>
<evidence type="ECO:0000313" key="2">
    <source>
        <dbReference type="EMBL" id="RHB37046.1"/>
    </source>
</evidence>
<name>A0A413VTV2_9BACE</name>
<keyword evidence="1" id="KW-0472">Membrane</keyword>
<keyword evidence="1" id="KW-0812">Transmembrane</keyword>
<dbReference type="GO" id="GO:0015628">
    <property type="term" value="P:protein secretion by the type II secretion system"/>
    <property type="evidence" value="ECO:0007669"/>
    <property type="project" value="TreeGrafter"/>
</dbReference>
<dbReference type="Pfam" id="PF12836">
    <property type="entry name" value="HHH_3"/>
    <property type="match status" value="3"/>
</dbReference>
<dbReference type="SUPFAM" id="SSF47781">
    <property type="entry name" value="RuvA domain 2-like"/>
    <property type="match status" value="3"/>
</dbReference>
<gene>
    <name evidence="2" type="ORF">DW888_05715</name>
</gene>
<protein>
    <submittedName>
        <fullName evidence="2">Helix-hairpin-helix domain-containing protein</fullName>
    </submittedName>
</protein>
<sequence>MWKDFFYFSRTERQGIIILAALIILVGTASWFIPPREVAKIEDNQKFEEEYAIFMASLKEKEQQKEVSSKKYQYEKREVILASFDPNTADSITFLNLGLPPWIAKNILKYRAKGGRFRKQSDFQKVYGLTEKQYTTLEPYISIADIPKEQDTIRLFSHQEPRDTLQYYKYPSGTTISLNQADTTELKKIPGIGSAIARMIVGYRKKLGGFYQVEQLQDIHLDTDKLHEWLFVNKNETQRINLNKAGIERLRAHPYINFYQAKIIVEYRKKKGEIESLSQLKLYDEFSEKDFERISPYVSFH</sequence>
<accession>A0A413VTV2</accession>
<evidence type="ECO:0000313" key="3">
    <source>
        <dbReference type="Proteomes" id="UP000284379"/>
    </source>
</evidence>
<proteinExistence type="predicted"/>
<dbReference type="Gene3D" id="1.10.150.310">
    <property type="entry name" value="Tex RuvX-like domain-like"/>
    <property type="match status" value="1"/>
</dbReference>
<dbReference type="PANTHER" id="PTHR21180">
    <property type="entry name" value="ENDONUCLEASE/EXONUCLEASE/PHOSPHATASE FAMILY DOMAIN-CONTAINING PROTEIN 1"/>
    <property type="match status" value="1"/>
</dbReference>
<dbReference type="InterPro" id="IPR051675">
    <property type="entry name" value="Endo/Exo/Phosphatase_dom_1"/>
</dbReference>
<dbReference type="InterPro" id="IPR010994">
    <property type="entry name" value="RuvA_2-like"/>
</dbReference>
<dbReference type="GO" id="GO:0015627">
    <property type="term" value="C:type II protein secretion system complex"/>
    <property type="evidence" value="ECO:0007669"/>
    <property type="project" value="TreeGrafter"/>
</dbReference>
<organism evidence="2 3">
    <name type="scientific">Bacteroides nordii</name>
    <dbReference type="NCBI Taxonomy" id="291645"/>
    <lineage>
        <taxon>Bacteria</taxon>
        <taxon>Pseudomonadati</taxon>
        <taxon>Bacteroidota</taxon>
        <taxon>Bacteroidia</taxon>
        <taxon>Bacteroidales</taxon>
        <taxon>Bacteroidaceae</taxon>
        <taxon>Bacteroides</taxon>
    </lineage>
</organism>
<feature type="transmembrane region" description="Helical" evidence="1">
    <location>
        <begin position="16"/>
        <end position="33"/>
    </location>
</feature>
<comment type="caution">
    <text evidence="2">The sequence shown here is derived from an EMBL/GenBank/DDBJ whole genome shotgun (WGS) entry which is preliminary data.</text>
</comment>
<dbReference type="PANTHER" id="PTHR21180:SF32">
    <property type="entry name" value="ENDONUCLEASE_EXONUCLEASE_PHOSPHATASE FAMILY DOMAIN-CONTAINING PROTEIN 1"/>
    <property type="match status" value="1"/>
</dbReference>
<dbReference type="AlphaFoldDB" id="A0A413VTV2"/>
<dbReference type="Proteomes" id="UP000284379">
    <property type="component" value="Unassembled WGS sequence"/>
</dbReference>